<dbReference type="PANTHER" id="PTHR22854:SF2">
    <property type="entry name" value="INDOLE-3-GLYCEROL-PHOSPHATE SYNTHASE"/>
    <property type="match status" value="1"/>
</dbReference>
<evidence type="ECO:0000256" key="8">
    <source>
        <dbReference type="ARBA" id="ARBA00023239"/>
    </source>
</evidence>
<dbReference type="GO" id="GO:0004425">
    <property type="term" value="F:indole-3-glycerol-phosphate synthase activity"/>
    <property type="evidence" value="ECO:0007669"/>
    <property type="project" value="UniProtKB-UniRule"/>
</dbReference>
<dbReference type="HAMAP" id="MF_00134_B">
    <property type="entry name" value="IGPS_B"/>
    <property type="match status" value="1"/>
</dbReference>
<comment type="similarity">
    <text evidence="3 9">Belongs to the TrpC family.</text>
</comment>
<dbReference type="GO" id="GO:0004640">
    <property type="term" value="F:phosphoribosylanthranilate isomerase activity"/>
    <property type="evidence" value="ECO:0007669"/>
    <property type="project" value="TreeGrafter"/>
</dbReference>
<dbReference type="FunFam" id="3.20.20.70:FF:000024">
    <property type="entry name" value="Indole-3-glycerol phosphate synthase"/>
    <property type="match status" value="1"/>
</dbReference>
<evidence type="ECO:0000256" key="5">
    <source>
        <dbReference type="ARBA" id="ARBA00022793"/>
    </source>
</evidence>
<evidence type="ECO:0000256" key="9">
    <source>
        <dbReference type="HAMAP-Rule" id="MF_00134"/>
    </source>
</evidence>
<dbReference type="OrthoDB" id="9804217at2"/>
<dbReference type="Pfam" id="PF00218">
    <property type="entry name" value="IGPS"/>
    <property type="match status" value="1"/>
</dbReference>
<dbReference type="CDD" id="cd00331">
    <property type="entry name" value="IGPS"/>
    <property type="match status" value="1"/>
</dbReference>
<evidence type="ECO:0000256" key="6">
    <source>
        <dbReference type="ARBA" id="ARBA00022822"/>
    </source>
</evidence>
<dbReference type="Proteomes" id="UP000199230">
    <property type="component" value="Unassembled WGS sequence"/>
</dbReference>
<keyword evidence="12" id="KW-1185">Reference proteome</keyword>
<dbReference type="Gene3D" id="3.20.20.70">
    <property type="entry name" value="Aldolase class I"/>
    <property type="match status" value="1"/>
</dbReference>
<dbReference type="InterPro" id="IPR001468">
    <property type="entry name" value="Indole-3-GlycerolPSynthase_CS"/>
</dbReference>
<dbReference type="PROSITE" id="PS00614">
    <property type="entry name" value="IGPS"/>
    <property type="match status" value="1"/>
</dbReference>
<feature type="domain" description="Indole-3-glycerol phosphate synthase" evidence="10">
    <location>
        <begin position="4"/>
        <end position="265"/>
    </location>
</feature>
<dbReference type="AlphaFoldDB" id="A0A1H3ILW3"/>
<evidence type="ECO:0000259" key="10">
    <source>
        <dbReference type="Pfam" id="PF00218"/>
    </source>
</evidence>
<organism evidence="11 12">
    <name type="scientific">Tindallia californiensis</name>
    <dbReference type="NCBI Taxonomy" id="159292"/>
    <lineage>
        <taxon>Bacteria</taxon>
        <taxon>Bacillati</taxon>
        <taxon>Bacillota</taxon>
        <taxon>Clostridia</taxon>
        <taxon>Peptostreptococcales</taxon>
        <taxon>Tindalliaceae</taxon>
        <taxon>Tindallia</taxon>
    </lineage>
</organism>
<dbReference type="EC" id="4.1.1.48" evidence="9"/>
<proteinExistence type="inferred from homology"/>
<evidence type="ECO:0000313" key="12">
    <source>
        <dbReference type="Proteomes" id="UP000199230"/>
    </source>
</evidence>
<evidence type="ECO:0000256" key="2">
    <source>
        <dbReference type="ARBA" id="ARBA00004696"/>
    </source>
</evidence>
<dbReference type="STRING" id="159292.SAMN05192546_101179"/>
<evidence type="ECO:0000256" key="3">
    <source>
        <dbReference type="ARBA" id="ARBA00008737"/>
    </source>
</evidence>
<keyword evidence="4 9" id="KW-0028">Amino-acid biosynthesis</keyword>
<name>A0A1H3ILW3_9FIRM</name>
<comment type="pathway">
    <text evidence="2 9">Amino-acid biosynthesis; L-tryptophan biosynthesis; L-tryptophan from chorismate: step 4/5.</text>
</comment>
<dbReference type="InterPro" id="IPR011060">
    <property type="entry name" value="RibuloseP-bd_barrel"/>
</dbReference>
<gene>
    <name evidence="9" type="primary">trpC</name>
    <name evidence="11" type="ORF">SAMN05192546_101179</name>
</gene>
<dbReference type="EMBL" id="FNPV01000001">
    <property type="protein sequence ID" value="SDY27814.1"/>
    <property type="molecule type" value="Genomic_DNA"/>
</dbReference>
<keyword evidence="5 9" id="KW-0210">Decarboxylase</keyword>
<dbReference type="GO" id="GO:0000162">
    <property type="term" value="P:L-tryptophan biosynthetic process"/>
    <property type="evidence" value="ECO:0007669"/>
    <property type="project" value="UniProtKB-UniRule"/>
</dbReference>
<keyword evidence="6 9" id="KW-0822">Tryptophan biosynthesis</keyword>
<dbReference type="SUPFAM" id="SSF51366">
    <property type="entry name" value="Ribulose-phoshate binding barrel"/>
    <property type="match status" value="1"/>
</dbReference>
<dbReference type="UniPathway" id="UPA00035">
    <property type="reaction ID" value="UER00043"/>
</dbReference>
<dbReference type="InterPro" id="IPR013785">
    <property type="entry name" value="Aldolase_TIM"/>
</dbReference>
<evidence type="ECO:0000256" key="7">
    <source>
        <dbReference type="ARBA" id="ARBA00023141"/>
    </source>
</evidence>
<reference evidence="11 12" key="1">
    <citation type="submission" date="2016-10" db="EMBL/GenBank/DDBJ databases">
        <authorList>
            <person name="de Groot N.N."/>
        </authorList>
    </citation>
    <scope>NUCLEOTIDE SEQUENCE [LARGE SCALE GENOMIC DNA]</scope>
    <source>
        <strain evidence="11 12">APO</strain>
    </source>
</reference>
<accession>A0A1H3ILW3</accession>
<keyword evidence="7 9" id="KW-0057">Aromatic amino acid biosynthesis</keyword>
<dbReference type="RefSeq" id="WP_093309975.1">
    <property type="nucleotide sequence ID" value="NZ_FNPV01000001.1"/>
</dbReference>
<dbReference type="InterPro" id="IPR013798">
    <property type="entry name" value="Indole-3-glycerol_P_synth_dom"/>
</dbReference>
<dbReference type="NCBIfam" id="NF001377">
    <property type="entry name" value="PRK00278.2-4"/>
    <property type="match status" value="1"/>
</dbReference>
<evidence type="ECO:0000313" key="11">
    <source>
        <dbReference type="EMBL" id="SDY27814.1"/>
    </source>
</evidence>
<dbReference type="InterPro" id="IPR045186">
    <property type="entry name" value="Indole-3-glycerol_P_synth"/>
</dbReference>
<evidence type="ECO:0000256" key="1">
    <source>
        <dbReference type="ARBA" id="ARBA00001633"/>
    </source>
</evidence>
<dbReference type="PANTHER" id="PTHR22854">
    <property type="entry name" value="TRYPTOPHAN BIOSYNTHESIS PROTEIN"/>
    <property type="match status" value="1"/>
</dbReference>
<comment type="catalytic activity">
    <reaction evidence="1 9">
        <text>1-(2-carboxyphenylamino)-1-deoxy-D-ribulose 5-phosphate + H(+) = (1S,2R)-1-C-(indol-3-yl)glycerol 3-phosphate + CO2 + H2O</text>
        <dbReference type="Rhea" id="RHEA:23476"/>
        <dbReference type="ChEBI" id="CHEBI:15377"/>
        <dbReference type="ChEBI" id="CHEBI:15378"/>
        <dbReference type="ChEBI" id="CHEBI:16526"/>
        <dbReference type="ChEBI" id="CHEBI:58613"/>
        <dbReference type="ChEBI" id="CHEBI:58866"/>
        <dbReference type="EC" id="4.1.1.48"/>
    </reaction>
</comment>
<evidence type="ECO:0000256" key="4">
    <source>
        <dbReference type="ARBA" id="ARBA00022605"/>
    </source>
</evidence>
<sequence length="270" mass="30292">MLSKILDTAKKNLQVQQNLLPEHILRKEMEEKETDVAKTVELLPHLIEKSQGEMPAIVAEIKRASPSKGTLRNIKNPAKVAKEYQEAGAAAISVLTETDFFHGSIKDFLAVKDVVRLPVLRKDFIISLYQIYQSKHMGADIILLIMAALNHKELVVFHQEAKRMGLQCLLEVHNREELERLKSLDLKKGEDYIGINNRDLKSMEVDLRITEKLCPHVPSNIPIISESGIKNSADCHNVKRWGATGVLVGESLVRQNSPGEALRNLKGEAL</sequence>
<protein>
    <recommendedName>
        <fullName evidence="9">Indole-3-glycerol phosphate synthase</fullName>
        <shortName evidence="9">IGPS</shortName>
        <ecNumber evidence="9">4.1.1.48</ecNumber>
    </recommendedName>
</protein>
<keyword evidence="8 9" id="KW-0456">Lyase</keyword>